<feature type="transmembrane region" description="Helical" evidence="1">
    <location>
        <begin position="336"/>
        <end position="357"/>
    </location>
</feature>
<evidence type="ECO:0000313" key="2">
    <source>
        <dbReference type="EMBL" id="KFI82304.1"/>
    </source>
</evidence>
<feature type="transmembrane region" description="Helical" evidence="1">
    <location>
        <begin position="178"/>
        <end position="199"/>
    </location>
</feature>
<keyword evidence="1" id="KW-1133">Transmembrane helix</keyword>
<gene>
    <name evidence="2" type="ORF">BPSY_1155</name>
</gene>
<feature type="transmembrane region" description="Helical" evidence="1">
    <location>
        <begin position="413"/>
        <end position="441"/>
    </location>
</feature>
<dbReference type="AlphaFoldDB" id="A0A087CGA4"/>
<evidence type="ECO:0000313" key="3">
    <source>
        <dbReference type="Proteomes" id="UP000029050"/>
    </source>
</evidence>
<name>A0A087CGA4_9BIFI</name>
<proteinExistence type="predicted"/>
<feature type="transmembrane region" description="Helical" evidence="1">
    <location>
        <begin position="239"/>
        <end position="265"/>
    </location>
</feature>
<feature type="transmembrane region" description="Helical" evidence="1">
    <location>
        <begin position="106"/>
        <end position="134"/>
    </location>
</feature>
<dbReference type="Proteomes" id="UP000029050">
    <property type="component" value="Unassembled WGS sequence"/>
</dbReference>
<protein>
    <submittedName>
        <fullName evidence="2">Permeases of the major facilitator superfamily</fullName>
    </submittedName>
</protein>
<feature type="transmembrane region" description="Helical" evidence="1">
    <location>
        <begin position="312"/>
        <end position="330"/>
    </location>
</feature>
<dbReference type="EMBL" id="JGZI01000009">
    <property type="protein sequence ID" value="KFI82304.1"/>
    <property type="molecule type" value="Genomic_DNA"/>
</dbReference>
<comment type="caution">
    <text evidence="2">The sequence shown here is derived from an EMBL/GenBank/DDBJ whole genome shotgun (WGS) entry which is preliminary data.</text>
</comment>
<feature type="transmembrane region" description="Helical" evidence="1">
    <location>
        <begin position="462"/>
        <end position="487"/>
    </location>
</feature>
<dbReference type="eggNOG" id="ENOG502Z89R">
    <property type="taxonomic scope" value="Bacteria"/>
</dbReference>
<accession>A0A087CGA4</accession>
<feature type="transmembrane region" description="Helical" evidence="1">
    <location>
        <begin position="65"/>
        <end position="85"/>
    </location>
</feature>
<sequence length="539" mass="57841">MTIVRLRWALTFAAMRKSSWQTIGYIIGLLMGVGTVVGVGVGAWYLGDLDFANGTSWDYSLMHTVMVLGGSLVCIFTAIVQLMLIGEGSTLNPKKFALFGIPDKTLQSGLTLAGLSGTPAIAGLLSLLLLPLAYRSLGPVIVITAILAAPLAIITITSFSKLIIALATTMLHSRRSQATLYIVVMVIFIALCNLPNVVINSGNPEHITLTPFQMMAGIFAWTPFGAAFQLPFDAFDGNWLALVIRVLILVATWVLCFALGVWCLARDRRYAGESERVKSVKGIGSFSWMPDSTSGAISARLLSYLRRDPRQAMFLLFPVIFLVLFALQSANLPEMVWMAPVLSALFMMMSEANGLAYDGRGFSMQAIIGVSGRNDRLGRVRVFAVMGFVYLLAVSIVAAIVSKSWTSPTGITIAIVCTGCSLGLFFAGLGLAEILSCVFMYPVASMDKPFSSPQGRAIAQGFFPFIHMFACLLSLLPTGIVAIILAVSASSGMLWILAPVALANGLLFLYLGVVLGGRLMDARLLKIVTTLDGFAALQK</sequence>
<keyword evidence="3" id="KW-1185">Reference proteome</keyword>
<organism evidence="2 3">
    <name type="scientific">Bifidobacterium psychraerophilum</name>
    <dbReference type="NCBI Taxonomy" id="218140"/>
    <lineage>
        <taxon>Bacteria</taxon>
        <taxon>Bacillati</taxon>
        <taxon>Actinomycetota</taxon>
        <taxon>Actinomycetes</taxon>
        <taxon>Bifidobacteriales</taxon>
        <taxon>Bifidobacteriaceae</taxon>
        <taxon>Bifidobacterium</taxon>
    </lineage>
</organism>
<dbReference type="RefSeq" id="WP_353336299.1">
    <property type="nucleotide sequence ID" value="NZ_BAABVZ010000006.1"/>
</dbReference>
<evidence type="ECO:0000256" key="1">
    <source>
        <dbReference type="SAM" id="Phobius"/>
    </source>
</evidence>
<feature type="transmembrane region" description="Helical" evidence="1">
    <location>
        <begin position="378"/>
        <end position="401"/>
    </location>
</feature>
<keyword evidence="1" id="KW-0472">Membrane</keyword>
<keyword evidence="1" id="KW-0812">Transmembrane</keyword>
<feature type="transmembrane region" description="Helical" evidence="1">
    <location>
        <begin position="23"/>
        <end position="45"/>
    </location>
</feature>
<reference evidence="2 3" key="1">
    <citation type="submission" date="2014-03" db="EMBL/GenBank/DDBJ databases">
        <title>Genomics of Bifidobacteria.</title>
        <authorList>
            <person name="Ventura M."/>
            <person name="Milani C."/>
            <person name="Lugli G.A."/>
        </authorList>
    </citation>
    <scope>NUCLEOTIDE SEQUENCE [LARGE SCALE GENOMIC DNA]</scope>
    <source>
        <strain evidence="2 3">LMG 21775</strain>
    </source>
</reference>
<feature type="transmembrane region" description="Helical" evidence="1">
    <location>
        <begin position="493"/>
        <end position="516"/>
    </location>
</feature>
<feature type="transmembrane region" description="Helical" evidence="1">
    <location>
        <begin position="140"/>
        <end position="166"/>
    </location>
</feature>
<dbReference type="STRING" id="218140.BPSY_1155"/>